<feature type="compositionally biased region" description="Basic and acidic residues" evidence="13">
    <location>
        <begin position="322"/>
        <end position="333"/>
    </location>
</feature>
<keyword evidence="3" id="KW-0004">4Fe-4S</keyword>
<evidence type="ECO:0000256" key="7">
    <source>
        <dbReference type="ARBA" id="ARBA00023004"/>
    </source>
</evidence>
<keyword evidence="4" id="KW-0949">S-adenosyl-L-methionine</keyword>
<keyword evidence="8" id="KW-0411">Iron-sulfur</keyword>
<sequence>MLDQYSRNIDYIRISVTDRCNLRCIYCMPQTRKTYLRQEELLTYDEIVKLAGIYRSLGIKNVKLTGGEPLVREHVDELIFRLKEECGMEKVTLTTNGILLEQQLDGLVKAGLDGVNISLDTLNPEHYNRLTGGCNAGKKPSDSNLEAVLWGMRKAQKQAGISVKVNCVLMHQTREELLALAELAKDGVNVRFIELMPIGQGKEKHTLKEAEVKQILCETYGTIRPCVEKLGSGPAHYMEIDGFEGKIGFISAISHKFCSGCNRVRMTADGFLKPCLQYETGMDLRTLLRDGVSDAELKAQIETIITQKPKCHHFGEMNEPEQTEHRGMSEIGG</sequence>
<dbReference type="UniPathway" id="UPA00344"/>
<dbReference type="GO" id="GO:0061799">
    <property type="term" value="F:cyclic pyranopterin monophosphate synthase activity"/>
    <property type="evidence" value="ECO:0007669"/>
    <property type="project" value="TreeGrafter"/>
</dbReference>
<keyword evidence="11" id="KW-0456">Lyase</keyword>
<dbReference type="InterPro" id="IPR013483">
    <property type="entry name" value="MoaA"/>
</dbReference>
<evidence type="ECO:0000256" key="6">
    <source>
        <dbReference type="ARBA" id="ARBA00022741"/>
    </source>
</evidence>
<evidence type="ECO:0000256" key="3">
    <source>
        <dbReference type="ARBA" id="ARBA00022485"/>
    </source>
</evidence>
<accession>A0A173RXC9</accession>
<proteinExistence type="predicted"/>
<dbReference type="InterPro" id="IPR040064">
    <property type="entry name" value="MoaA-like"/>
</dbReference>
<dbReference type="EC" id="4.1.99.22" evidence="2"/>
<dbReference type="GO" id="GO:0051539">
    <property type="term" value="F:4 iron, 4 sulfur cluster binding"/>
    <property type="evidence" value="ECO:0007669"/>
    <property type="project" value="UniProtKB-KW"/>
</dbReference>
<dbReference type="PROSITE" id="PS51918">
    <property type="entry name" value="RADICAL_SAM"/>
    <property type="match status" value="1"/>
</dbReference>
<dbReference type="GO" id="GO:0061798">
    <property type="term" value="F:GTP 3',8'-cyclase activity"/>
    <property type="evidence" value="ECO:0007669"/>
    <property type="project" value="UniProtKB-EC"/>
</dbReference>
<dbReference type="GO" id="GO:0005525">
    <property type="term" value="F:GTP binding"/>
    <property type="evidence" value="ECO:0007669"/>
    <property type="project" value="UniProtKB-KW"/>
</dbReference>
<evidence type="ECO:0000256" key="4">
    <source>
        <dbReference type="ARBA" id="ARBA00022691"/>
    </source>
</evidence>
<comment type="cofactor">
    <cofactor evidence="1">
        <name>[4Fe-4S] cluster</name>
        <dbReference type="ChEBI" id="CHEBI:49883"/>
    </cofactor>
</comment>
<dbReference type="SUPFAM" id="SSF102114">
    <property type="entry name" value="Radical SAM enzymes"/>
    <property type="match status" value="1"/>
</dbReference>
<dbReference type="GO" id="GO:0046872">
    <property type="term" value="F:metal ion binding"/>
    <property type="evidence" value="ECO:0007669"/>
    <property type="project" value="UniProtKB-KW"/>
</dbReference>
<dbReference type="InterPro" id="IPR000385">
    <property type="entry name" value="MoaA_NifB_PqqE_Fe-S-bd_CS"/>
</dbReference>
<evidence type="ECO:0000256" key="10">
    <source>
        <dbReference type="ARBA" id="ARBA00023150"/>
    </source>
</evidence>
<evidence type="ECO:0000256" key="5">
    <source>
        <dbReference type="ARBA" id="ARBA00022723"/>
    </source>
</evidence>
<keyword evidence="6" id="KW-0547">Nucleotide-binding</keyword>
<dbReference type="InterPro" id="IPR010505">
    <property type="entry name" value="MoaA_twitch"/>
</dbReference>
<dbReference type="PANTHER" id="PTHR22960:SF0">
    <property type="entry name" value="MOLYBDENUM COFACTOR BIOSYNTHESIS PROTEIN 1"/>
    <property type="match status" value="1"/>
</dbReference>
<evidence type="ECO:0000313" key="16">
    <source>
        <dbReference type="Proteomes" id="UP000095453"/>
    </source>
</evidence>
<dbReference type="Pfam" id="PF06463">
    <property type="entry name" value="Mob_synth_C"/>
    <property type="match status" value="1"/>
</dbReference>
<dbReference type="PROSITE" id="PS01305">
    <property type="entry name" value="MOAA_NIFB_PQQE"/>
    <property type="match status" value="1"/>
</dbReference>
<dbReference type="Proteomes" id="UP000095453">
    <property type="component" value="Unassembled WGS sequence"/>
</dbReference>
<keyword evidence="10" id="KW-0501">Molybdenum cofactor biosynthesis</keyword>
<reference evidence="15 16" key="1">
    <citation type="submission" date="2015-09" db="EMBL/GenBank/DDBJ databases">
        <authorList>
            <consortium name="Pathogen Informatics"/>
        </authorList>
    </citation>
    <scope>NUCLEOTIDE SEQUENCE [LARGE SCALE GENOMIC DNA]</scope>
    <source>
        <strain evidence="15 16">2789STDY5608887</strain>
    </source>
</reference>
<dbReference type="GO" id="GO:0006777">
    <property type="term" value="P:Mo-molybdopterin cofactor biosynthetic process"/>
    <property type="evidence" value="ECO:0007669"/>
    <property type="project" value="UniProtKB-KW"/>
</dbReference>
<protein>
    <recommendedName>
        <fullName evidence="2">GTP 3',8-cyclase</fullName>
        <ecNumber evidence="2">4.1.99.22</ecNumber>
    </recommendedName>
</protein>
<dbReference type="NCBIfam" id="TIGR02666">
    <property type="entry name" value="moaA"/>
    <property type="match status" value="1"/>
</dbReference>
<dbReference type="InterPro" id="IPR006638">
    <property type="entry name" value="Elp3/MiaA/NifB-like_rSAM"/>
</dbReference>
<dbReference type="RefSeq" id="WP_055167853.1">
    <property type="nucleotide sequence ID" value="NZ_CYXX01000003.1"/>
</dbReference>
<feature type="region of interest" description="Disordered" evidence="13">
    <location>
        <begin position="314"/>
        <end position="333"/>
    </location>
</feature>
<keyword evidence="5" id="KW-0479">Metal-binding</keyword>
<dbReference type="InterPro" id="IPR050105">
    <property type="entry name" value="MoCo_biosynth_MoaA/MoaC"/>
</dbReference>
<dbReference type="InterPro" id="IPR058240">
    <property type="entry name" value="rSAM_sf"/>
</dbReference>
<evidence type="ECO:0000256" key="11">
    <source>
        <dbReference type="ARBA" id="ARBA00023239"/>
    </source>
</evidence>
<dbReference type="InterPro" id="IPR007197">
    <property type="entry name" value="rSAM"/>
</dbReference>
<dbReference type="SMART" id="SM00729">
    <property type="entry name" value="Elp3"/>
    <property type="match status" value="1"/>
</dbReference>
<dbReference type="SFLD" id="SFLDS00029">
    <property type="entry name" value="Radical_SAM"/>
    <property type="match status" value="1"/>
</dbReference>
<evidence type="ECO:0000256" key="1">
    <source>
        <dbReference type="ARBA" id="ARBA00001966"/>
    </source>
</evidence>
<dbReference type="InterPro" id="IPR013785">
    <property type="entry name" value="Aldolase_TIM"/>
</dbReference>
<organism evidence="15 16">
    <name type="scientific">Roseburia inulinivorans</name>
    <dbReference type="NCBI Taxonomy" id="360807"/>
    <lineage>
        <taxon>Bacteria</taxon>
        <taxon>Bacillati</taxon>
        <taxon>Bacillota</taxon>
        <taxon>Clostridia</taxon>
        <taxon>Lachnospirales</taxon>
        <taxon>Lachnospiraceae</taxon>
        <taxon>Roseburia</taxon>
    </lineage>
</organism>
<evidence type="ECO:0000256" key="9">
    <source>
        <dbReference type="ARBA" id="ARBA00023134"/>
    </source>
</evidence>
<dbReference type="EMBL" id="CYXX01000003">
    <property type="protein sequence ID" value="CUM82406.1"/>
    <property type="molecule type" value="Genomic_DNA"/>
</dbReference>
<dbReference type="Pfam" id="PF04055">
    <property type="entry name" value="Radical_SAM"/>
    <property type="match status" value="1"/>
</dbReference>
<gene>
    <name evidence="15" type="primary">moaA_1</name>
    <name evidence="15" type="ORF">ERS852444_00658</name>
</gene>
<keyword evidence="7" id="KW-0408">Iron</keyword>
<feature type="domain" description="Radical SAM core" evidence="14">
    <location>
        <begin position="4"/>
        <end position="234"/>
    </location>
</feature>
<evidence type="ECO:0000256" key="12">
    <source>
        <dbReference type="ARBA" id="ARBA00048697"/>
    </source>
</evidence>
<dbReference type="Gene3D" id="3.20.20.70">
    <property type="entry name" value="Aldolase class I"/>
    <property type="match status" value="1"/>
</dbReference>
<evidence type="ECO:0000313" key="15">
    <source>
        <dbReference type="EMBL" id="CUM82406.1"/>
    </source>
</evidence>
<dbReference type="CDD" id="cd21117">
    <property type="entry name" value="Twitch_MoaA"/>
    <property type="match status" value="1"/>
</dbReference>
<name>A0A173RXC9_9FIRM</name>
<keyword evidence="9" id="KW-0342">GTP-binding</keyword>
<evidence type="ECO:0000259" key="14">
    <source>
        <dbReference type="PROSITE" id="PS51918"/>
    </source>
</evidence>
<dbReference type="CDD" id="cd01335">
    <property type="entry name" value="Radical_SAM"/>
    <property type="match status" value="1"/>
</dbReference>
<dbReference type="PANTHER" id="PTHR22960">
    <property type="entry name" value="MOLYBDOPTERIN COFACTOR SYNTHESIS PROTEIN A"/>
    <property type="match status" value="1"/>
</dbReference>
<comment type="catalytic activity">
    <reaction evidence="12">
        <text>GTP + AH2 + S-adenosyl-L-methionine = (8S)-3',8-cyclo-7,8-dihydroguanosine 5'-triphosphate + 5'-deoxyadenosine + L-methionine + A + H(+)</text>
        <dbReference type="Rhea" id="RHEA:49576"/>
        <dbReference type="ChEBI" id="CHEBI:13193"/>
        <dbReference type="ChEBI" id="CHEBI:15378"/>
        <dbReference type="ChEBI" id="CHEBI:17319"/>
        <dbReference type="ChEBI" id="CHEBI:17499"/>
        <dbReference type="ChEBI" id="CHEBI:37565"/>
        <dbReference type="ChEBI" id="CHEBI:57844"/>
        <dbReference type="ChEBI" id="CHEBI:59789"/>
        <dbReference type="ChEBI" id="CHEBI:131766"/>
        <dbReference type="EC" id="4.1.99.22"/>
    </reaction>
</comment>
<dbReference type="SFLD" id="SFLDG01386">
    <property type="entry name" value="main_SPASM_domain-containing"/>
    <property type="match status" value="1"/>
</dbReference>
<evidence type="ECO:0000256" key="2">
    <source>
        <dbReference type="ARBA" id="ARBA00012167"/>
    </source>
</evidence>
<evidence type="ECO:0000256" key="8">
    <source>
        <dbReference type="ARBA" id="ARBA00023014"/>
    </source>
</evidence>
<evidence type="ECO:0000256" key="13">
    <source>
        <dbReference type="SAM" id="MobiDB-lite"/>
    </source>
</evidence>
<dbReference type="SFLD" id="SFLDG01383">
    <property type="entry name" value="cyclic_pyranopterin_phosphate"/>
    <property type="match status" value="1"/>
</dbReference>
<dbReference type="SFLD" id="SFLDG01067">
    <property type="entry name" value="SPASM/twitch_domain_containing"/>
    <property type="match status" value="1"/>
</dbReference>
<dbReference type="AlphaFoldDB" id="A0A173RXC9"/>